<evidence type="ECO:0000313" key="4">
    <source>
        <dbReference type="Proteomes" id="UP001055105"/>
    </source>
</evidence>
<dbReference type="AlphaFoldDB" id="A0AA37KMZ7"/>
<dbReference type="InterPro" id="IPR044946">
    <property type="entry name" value="Restrct_endonuc_typeI_TRD_sf"/>
</dbReference>
<dbReference type="GO" id="GO:0003677">
    <property type="term" value="F:DNA binding"/>
    <property type="evidence" value="ECO:0007669"/>
    <property type="project" value="UniProtKB-KW"/>
</dbReference>
<reference evidence="3" key="1">
    <citation type="submission" date="2022-01" db="EMBL/GenBank/DDBJ databases">
        <title>Novel bile acid biosynthetic pathways are enriched in the microbiome of centenarians.</title>
        <authorList>
            <person name="Sato Y."/>
            <person name="Atarashi K."/>
            <person name="Plichta R.D."/>
            <person name="Arai Y."/>
            <person name="Sasajima S."/>
            <person name="Kearney M.S."/>
            <person name="Suda W."/>
            <person name="Takeshita K."/>
            <person name="Sasaki T."/>
            <person name="Okamoto S."/>
            <person name="Skelly N.A."/>
            <person name="Okamura Y."/>
            <person name="Vlamakis H."/>
            <person name="Li Y."/>
            <person name="Tanoue T."/>
            <person name="Takei H."/>
            <person name="Nittono H."/>
            <person name="Narushima S."/>
            <person name="Irie J."/>
            <person name="Itoh H."/>
            <person name="Moriya K."/>
            <person name="Sugiura Y."/>
            <person name="Suematsu M."/>
            <person name="Moritoki N."/>
            <person name="Shibata S."/>
            <person name="Littman R.D."/>
            <person name="Fischbach A.M."/>
            <person name="Uwamino Y."/>
            <person name="Inoue T."/>
            <person name="Honda A."/>
            <person name="Hattori M."/>
            <person name="Murai T."/>
            <person name="Xavier J.R."/>
            <person name="Hirose N."/>
            <person name="Honda K."/>
        </authorList>
    </citation>
    <scope>NUCLEOTIDE SEQUENCE</scope>
    <source>
        <strain evidence="3">CE91-St16</strain>
    </source>
</reference>
<evidence type="ECO:0000256" key="2">
    <source>
        <dbReference type="ARBA" id="ARBA00023125"/>
    </source>
</evidence>
<dbReference type="Proteomes" id="UP001055105">
    <property type="component" value="Unassembled WGS sequence"/>
</dbReference>
<dbReference type="PANTHER" id="PTHR30408:SF12">
    <property type="entry name" value="TYPE I RESTRICTION ENZYME MJAVIII SPECIFICITY SUBUNIT"/>
    <property type="match status" value="1"/>
</dbReference>
<dbReference type="SUPFAM" id="SSF116734">
    <property type="entry name" value="DNA methylase specificity domain"/>
    <property type="match status" value="1"/>
</dbReference>
<keyword evidence="2" id="KW-0238">DNA-binding</keyword>
<evidence type="ECO:0000313" key="3">
    <source>
        <dbReference type="EMBL" id="GKI18605.1"/>
    </source>
</evidence>
<evidence type="ECO:0008006" key="5">
    <source>
        <dbReference type="Google" id="ProtNLM"/>
    </source>
</evidence>
<comment type="caution">
    <text evidence="3">The sequence shown here is derived from an EMBL/GenBank/DDBJ whole genome shotgun (WGS) entry which is preliminary data.</text>
</comment>
<dbReference type="PANTHER" id="PTHR30408">
    <property type="entry name" value="TYPE-1 RESTRICTION ENZYME ECOKI SPECIFICITY PROTEIN"/>
    <property type="match status" value="1"/>
</dbReference>
<protein>
    <recommendedName>
        <fullName evidence="5">Restriction endonuclease subunit S</fullName>
    </recommendedName>
</protein>
<accession>A0AA37KMZ7</accession>
<dbReference type="Gene3D" id="3.90.220.20">
    <property type="entry name" value="DNA methylase specificity domains"/>
    <property type="match status" value="1"/>
</dbReference>
<dbReference type="GO" id="GO:0009307">
    <property type="term" value="P:DNA restriction-modification system"/>
    <property type="evidence" value="ECO:0007669"/>
    <property type="project" value="UniProtKB-KW"/>
</dbReference>
<proteinExistence type="predicted"/>
<sequence length="309" mass="35430">MSFIPNESIDALFVCYFLRTISFGELVETTALPSLGIKALGEIIVNLPSTVEEQRAIAKTLLDMDKEIADLEVCRDKYKLIKSGMMQKLLTGQIRLVKPLAPIIPLETPDVQIREIPLQTHVVAGHIVNALYQSSGWGRTKLQKTLHLVGYHCQLDFGNDYIRNTAGPDDQVMMNHIDSKFKQYRHVKIEAKKENGKTRYNYIPTTMIDELEQVYETYPQTIRHAVDSLINKIKKMDLARAEIVSTLYAVWNNRIIKEEPISDDLLLEDFYAWSKHKSDFSRDLVLQGLIYMRKEGIIPTGWGKYIGKK</sequence>
<evidence type="ECO:0000256" key="1">
    <source>
        <dbReference type="ARBA" id="ARBA00022747"/>
    </source>
</evidence>
<dbReference type="Gene3D" id="1.10.287.1120">
    <property type="entry name" value="Bipartite methylase S protein"/>
    <property type="match status" value="1"/>
</dbReference>
<keyword evidence="1" id="KW-0680">Restriction system</keyword>
<dbReference type="InterPro" id="IPR052021">
    <property type="entry name" value="Type-I_RS_S_subunit"/>
</dbReference>
<gene>
    <name evidence="3" type="ORF">CE91St16_15130</name>
</gene>
<dbReference type="EMBL" id="BQOL01000001">
    <property type="protein sequence ID" value="GKI18605.1"/>
    <property type="molecule type" value="Genomic_DNA"/>
</dbReference>
<organism evidence="3 4">
    <name type="scientific">Alistipes finegoldii</name>
    <dbReference type="NCBI Taxonomy" id="214856"/>
    <lineage>
        <taxon>Bacteria</taxon>
        <taxon>Pseudomonadati</taxon>
        <taxon>Bacteroidota</taxon>
        <taxon>Bacteroidia</taxon>
        <taxon>Bacteroidales</taxon>
        <taxon>Rikenellaceae</taxon>
        <taxon>Alistipes</taxon>
    </lineage>
</organism>
<name>A0AA37KMZ7_9BACT</name>